<gene>
    <name evidence="2" type="ORF">PCOR1329_LOCUS75463</name>
</gene>
<protein>
    <submittedName>
        <fullName evidence="2">Uncharacterized protein</fullName>
    </submittedName>
</protein>
<accession>A0ABN9XGH4</accession>
<proteinExistence type="predicted"/>
<evidence type="ECO:0000313" key="3">
    <source>
        <dbReference type="Proteomes" id="UP001189429"/>
    </source>
</evidence>
<name>A0ABN9XGH4_9DINO</name>
<feature type="non-terminal residue" evidence="2">
    <location>
        <position position="1"/>
    </location>
</feature>
<feature type="region of interest" description="Disordered" evidence="1">
    <location>
        <begin position="1"/>
        <end position="27"/>
    </location>
</feature>
<reference evidence="2" key="1">
    <citation type="submission" date="2023-10" db="EMBL/GenBank/DDBJ databases">
        <authorList>
            <person name="Chen Y."/>
            <person name="Shah S."/>
            <person name="Dougan E. K."/>
            <person name="Thang M."/>
            <person name="Chan C."/>
        </authorList>
    </citation>
    <scope>NUCLEOTIDE SEQUENCE [LARGE SCALE GENOMIC DNA]</scope>
</reference>
<evidence type="ECO:0000313" key="2">
    <source>
        <dbReference type="EMBL" id="CAK0897216.1"/>
    </source>
</evidence>
<evidence type="ECO:0000256" key="1">
    <source>
        <dbReference type="SAM" id="MobiDB-lite"/>
    </source>
</evidence>
<comment type="caution">
    <text evidence="2">The sequence shown here is derived from an EMBL/GenBank/DDBJ whole genome shotgun (WGS) entry which is preliminary data.</text>
</comment>
<keyword evidence="3" id="KW-1185">Reference proteome</keyword>
<dbReference type="Proteomes" id="UP001189429">
    <property type="component" value="Unassembled WGS sequence"/>
</dbReference>
<organism evidence="2 3">
    <name type="scientific">Prorocentrum cordatum</name>
    <dbReference type="NCBI Taxonomy" id="2364126"/>
    <lineage>
        <taxon>Eukaryota</taxon>
        <taxon>Sar</taxon>
        <taxon>Alveolata</taxon>
        <taxon>Dinophyceae</taxon>
        <taxon>Prorocentrales</taxon>
        <taxon>Prorocentraceae</taxon>
        <taxon>Prorocentrum</taxon>
    </lineage>
</organism>
<dbReference type="EMBL" id="CAUYUJ010020294">
    <property type="protein sequence ID" value="CAK0897216.1"/>
    <property type="molecule type" value="Genomic_DNA"/>
</dbReference>
<feature type="non-terminal residue" evidence="2">
    <location>
        <position position="194"/>
    </location>
</feature>
<feature type="region of interest" description="Disordered" evidence="1">
    <location>
        <begin position="39"/>
        <end position="63"/>
    </location>
</feature>
<sequence>ERKQRAAAGAVPPSPRHIPASKRPRSPVQFAYEPWVHKTTEVQKRPKTQPTVPTKKPRSGIEDVSLPAIPSFPALGALTAESNDDVEDDVTFGTVEDMRAELEGTGSVPIPVFIKFATSSPSVDFEPFAVTAKSIHRPLYLFRVAHQTAKKVHMVRTHSFALQLLSEEGLSAVEADKPLSEILPHLPNDGALFI</sequence>